<evidence type="ECO:0000313" key="2">
    <source>
        <dbReference type="Proteomes" id="UP000288405"/>
    </source>
</evidence>
<sequence>MMEFYMRFSGTAVSFLARTFSGIMLFTTVFLLGTVSAGESVEDRGYRWFEVEVLVFRYTDVEIEDPEQFPLAVRPISIHNSRDLYTERLTPPIESLYYALPVCEGKRRWVAPLRSVFLSGALFAEENQLPSAQRIGCRRLHDDALVRSFYAKQTELKTVAPAHLPLVMSGTKQGTREEMLRAETPFLVPREQFALTPLRQQLERRRDASPILHTAWRQPVFTRTVGRRHRLVGGKNYTDQFDYFGFPVSPANQQVQERLQHYLNYHLNGVSMDDEGPFAGLLTVLDAADRGEFRLSRPNSDDLRFPERPGQNPRGIPEQVWEFDGLMHIYLVGNYLHIDTDFNLREPITVSAAARDVREQVRDFLEPDAHELEFLRAYPFQQLRRVISHQTHYFDHPNYGVVVQIRRTDLSNRR</sequence>
<dbReference type="AlphaFoldDB" id="A0A432WNC5"/>
<dbReference type="Proteomes" id="UP000288405">
    <property type="component" value="Unassembled WGS sequence"/>
</dbReference>
<dbReference type="EMBL" id="PIPM01000003">
    <property type="protein sequence ID" value="RUO35219.1"/>
    <property type="molecule type" value="Genomic_DNA"/>
</dbReference>
<evidence type="ECO:0000313" key="1">
    <source>
        <dbReference type="EMBL" id="RUO35219.1"/>
    </source>
</evidence>
<reference evidence="1 2" key="1">
    <citation type="journal article" date="2011" name="Front. Microbiol.">
        <title>Genomic signatures of strain selection and enhancement in Bacillus atrophaeus var. globigii, a historical biowarfare simulant.</title>
        <authorList>
            <person name="Gibbons H.S."/>
            <person name="Broomall S.M."/>
            <person name="McNew L.A."/>
            <person name="Daligault H."/>
            <person name="Chapman C."/>
            <person name="Bruce D."/>
            <person name="Karavis M."/>
            <person name="Krepps M."/>
            <person name="McGregor P.A."/>
            <person name="Hong C."/>
            <person name="Park K.H."/>
            <person name="Akmal A."/>
            <person name="Feldman A."/>
            <person name="Lin J.S."/>
            <person name="Chang W.E."/>
            <person name="Higgs B.W."/>
            <person name="Demirev P."/>
            <person name="Lindquist J."/>
            <person name="Liem A."/>
            <person name="Fochler E."/>
            <person name="Read T.D."/>
            <person name="Tapia R."/>
            <person name="Johnson S."/>
            <person name="Bishop-Lilly K.A."/>
            <person name="Detter C."/>
            <person name="Han C."/>
            <person name="Sozhamannan S."/>
            <person name="Rosenzweig C.N."/>
            <person name="Skowronski E.W."/>
        </authorList>
    </citation>
    <scope>NUCLEOTIDE SEQUENCE [LARGE SCALE GENOMIC DNA]</scope>
    <source>
        <strain evidence="1 2">GYP-17</strain>
    </source>
</reference>
<proteinExistence type="predicted"/>
<comment type="caution">
    <text evidence="1">The sequence shown here is derived from an EMBL/GenBank/DDBJ whole genome shotgun (WGS) entry which is preliminary data.</text>
</comment>
<gene>
    <name evidence="1" type="ORF">CWE11_04065</name>
</gene>
<protein>
    <submittedName>
        <fullName evidence="1">Uncharacterized protein</fullName>
    </submittedName>
</protein>
<dbReference type="InterPro" id="IPR021241">
    <property type="entry name" value="CsiV"/>
</dbReference>
<dbReference type="Pfam" id="PF10972">
    <property type="entry name" value="CsiV"/>
    <property type="match status" value="1"/>
</dbReference>
<accession>A0A432WNC5</accession>
<keyword evidence="2" id="KW-1185">Reference proteome</keyword>
<name>A0A432WNC5_9GAMM</name>
<organism evidence="1 2">
    <name type="scientific">Aliidiomarina sanyensis</name>
    <dbReference type="NCBI Taxonomy" id="1249555"/>
    <lineage>
        <taxon>Bacteria</taxon>
        <taxon>Pseudomonadati</taxon>
        <taxon>Pseudomonadota</taxon>
        <taxon>Gammaproteobacteria</taxon>
        <taxon>Alteromonadales</taxon>
        <taxon>Idiomarinaceae</taxon>
        <taxon>Aliidiomarina</taxon>
    </lineage>
</organism>